<evidence type="ECO:0000313" key="2">
    <source>
        <dbReference type="Proteomes" id="UP000000488"/>
    </source>
</evidence>
<name>F8C7L7_MYXFH</name>
<dbReference type="AlphaFoldDB" id="F8C7L7"/>
<gene>
    <name evidence="1" type="ordered locus">LILAB_12550</name>
</gene>
<organism evidence="1 2">
    <name type="scientific">Myxococcus fulvus (strain ATCC BAA-855 / HW-1)</name>
    <dbReference type="NCBI Taxonomy" id="483219"/>
    <lineage>
        <taxon>Bacteria</taxon>
        <taxon>Pseudomonadati</taxon>
        <taxon>Myxococcota</taxon>
        <taxon>Myxococcia</taxon>
        <taxon>Myxococcales</taxon>
        <taxon>Cystobacterineae</taxon>
        <taxon>Myxococcaceae</taxon>
        <taxon>Myxococcus</taxon>
    </lineage>
</organism>
<dbReference type="KEGG" id="mfu:LILAB_12550"/>
<reference evidence="1 2" key="1">
    <citation type="journal article" date="2011" name="J. Bacteriol.">
        <title>Genome sequence of the halotolerant marine bacterium Myxococcus fulvus HW-1.</title>
        <authorList>
            <person name="Li Z.F."/>
            <person name="Li X."/>
            <person name="Liu H."/>
            <person name="Liu X."/>
            <person name="Han K."/>
            <person name="Wu Z.H."/>
            <person name="Hu W."/>
            <person name="Li F.F."/>
            <person name="Li Y.Z."/>
        </authorList>
    </citation>
    <scope>NUCLEOTIDE SEQUENCE [LARGE SCALE GENOMIC DNA]</scope>
    <source>
        <strain evidence="2">ATCC BAA-855 / HW-1</strain>
    </source>
</reference>
<evidence type="ECO:0000313" key="1">
    <source>
        <dbReference type="EMBL" id="AEI64417.1"/>
    </source>
</evidence>
<sequence length="161" mass="18050">MVTTLVAAEKSVFARLHPAMTREEVGRLGNKVSLGNYEAHLISSFTDKGELHRVDATATFREGSCSEALGSVRRYLERDFGAPRSLKPHIPLYGGMHRRCHDWRLGAAWLQLCCAQYEIKEGRPPLIYVSVTYGVRGRDAPVGPDVERWDPLLNIPVKGIY</sequence>
<accession>F8C7L7</accession>
<protein>
    <submittedName>
        <fullName evidence="1">Uncharacterized protein</fullName>
    </submittedName>
</protein>
<dbReference type="Proteomes" id="UP000000488">
    <property type="component" value="Chromosome"/>
</dbReference>
<dbReference type="EMBL" id="CP002830">
    <property type="protein sequence ID" value="AEI64417.1"/>
    <property type="molecule type" value="Genomic_DNA"/>
</dbReference>
<dbReference type="HOGENOM" id="CLU_114514_0_0_7"/>
<proteinExistence type="predicted"/>